<evidence type="ECO:0000256" key="4">
    <source>
        <dbReference type="ARBA" id="ARBA00022980"/>
    </source>
</evidence>
<evidence type="ECO:0000259" key="9">
    <source>
        <dbReference type="PROSITE" id="PS50823"/>
    </source>
</evidence>
<reference evidence="10" key="2">
    <citation type="journal article" date="2021" name="Microbiome">
        <title>Successional dynamics and alternative stable states in a saline activated sludge microbial community over 9 years.</title>
        <authorList>
            <person name="Wang Y."/>
            <person name="Ye J."/>
            <person name="Ju F."/>
            <person name="Liu L."/>
            <person name="Boyd J.A."/>
            <person name="Deng Y."/>
            <person name="Parks D.H."/>
            <person name="Jiang X."/>
            <person name="Yin X."/>
            <person name="Woodcroft B.J."/>
            <person name="Tyson G.W."/>
            <person name="Hugenholtz P."/>
            <person name="Polz M.F."/>
            <person name="Zhang T."/>
        </authorList>
    </citation>
    <scope>NUCLEOTIDE SEQUENCE</scope>
    <source>
        <strain evidence="10">HKST-UBA09</strain>
    </source>
</reference>
<gene>
    <name evidence="8 10" type="primary">rpsC</name>
    <name evidence="10" type="ORF">KC669_04675</name>
</gene>
<dbReference type="Gene3D" id="3.30.300.20">
    <property type="match status" value="1"/>
</dbReference>
<dbReference type="InterPro" id="IPR001351">
    <property type="entry name" value="Ribosomal_uS3_C"/>
</dbReference>
<proteinExistence type="inferred from homology"/>
<keyword evidence="5 8" id="KW-0687">Ribonucleoprotein</keyword>
<dbReference type="InterPro" id="IPR009019">
    <property type="entry name" value="KH_sf_prok-type"/>
</dbReference>
<dbReference type="GO" id="GO:0019843">
    <property type="term" value="F:rRNA binding"/>
    <property type="evidence" value="ECO:0007669"/>
    <property type="project" value="UniProtKB-UniRule"/>
</dbReference>
<dbReference type="Pfam" id="PF00189">
    <property type="entry name" value="Ribosomal_S3_C"/>
    <property type="match status" value="1"/>
</dbReference>
<protein>
    <recommendedName>
        <fullName evidence="7 8">Small ribosomal subunit protein uS3</fullName>
    </recommendedName>
</protein>
<dbReference type="PANTHER" id="PTHR11760:SF19">
    <property type="entry name" value="SMALL RIBOSOMAL SUBUNIT PROTEIN US3C"/>
    <property type="match status" value="1"/>
</dbReference>
<dbReference type="CDD" id="cd02412">
    <property type="entry name" value="KH-II_30S_S3"/>
    <property type="match status" value="1"/>
</dbReference>
<dbReference type="PROSITE" id="PS50823">
    <property type="entry name" value="KH_TYPE_2"/>
    <property type="match status" value="1"/>
</dbReference>
<evidence type="ECO:0000256" key="2">
    <source>
        <dbReference type="ARBA" id="ARBA00022730"/>
    </source>
</evidence>
<dbReference type="GO" id="GO:0006412">
    <property type="term" value="P:translation"/>
    <property type="evidence" value="ECO:0007669"/>
    <property type="project" value="UniProtKB-UniRule"/>
</dbReference>
<dbReference type="PANTHER" id="PTHR11760">
    <property type="entry name" value="30S/40S RIBOSOMAL PROTEIN S3"/>
    <property type="match status" value="1"/>
</dbReference>
<dbReference type="NCBIfam" id="TIGR01009">
    <property type="entry name" value="rpsC_bact"/>
    <property type="match status" value="1"/>
</dbReference>
<accession>A0A955LBS8</accession>
<name>A0A955LBS8_9BACT</name>
<dbReference type="Gene3D" id="3.30.1140.32">
    <property type="entry name" value="Ribosomal protein S3, C-terminal domain"/>
    <property type="match status" value="1"/>
</dbReference>
<comment type="caution">
    <text evidence="10">The sequence shown here is derived from an EMBL/GenBank/DDBJ whole genome shotgun (WGS) entry which is preliminary data.</text>
</comment>
<evidence type="ECO:0000256" key="3">
    <source>
        <dbReference type="ARBA" id="ARBA00022884"/>
    </source>
</evidence>
<sequence length="218" mass="24064">MARGAHKVHPTGFRLGINKSWKSRWYADKTTYADKFLNDKKLRGSIEKNLKHAGVASVVIKRSISKVIIEIHVARPGVVIGKGGSAIGDLKKSLEKIAGQEVEPKIFEVRNPESVAKLVAENIAFQCERRINPKVAGEKAVQAAMENRDVKGITVWIGGRIRGAEMARVEKISKGVVPRHTLRNDIDYAFTEAQVPGAGKHGIKVWINKGEKHGYDID</sequence>
<evidence type="ECO:0000256" key="8">
    <source>
        <dbReference type="HAMAP-Rule" id="MF_01309"/>
    </source>
</evidence>
<dbReference type="HAMAP" id="MF_01309_B">
    <property type="entry name" value="Ribosomal_uS3_B"/>
    <property type="match status" value="1"/>
</dbReference>
<evidence type="ECO:0000313" key="11">
    <source>
        <dbReference type="Proteomes" id="UP000714915"/>
    </source>
</evidence>
<dbReference type="Proteomes" id="UP000714915">
    <property type="component" value="Unassembled WGS sequence"/>
</dbReference>
<comment type="function">
    <text evidence="6 8">Binds the lower part of the 30S subunit head. Binds mRNA in the 70S ribosome, positioning it for translation.</text>
</comment>
<dbReference type="InterPro" id="IPR004044">
    <property type="entry name" value="KH_dom_type_2"/>
</dbReference>
<dbReference type="GO" id="GO:0022627">
    <property type="term" value="C:cytosolic small ribosomal subunit"/>
    <property type="evidence" value="ECO:0007669"/>
    <property type="project" value="TreeGrafter"/>
</dbReference>
<evidence type="ECO:0000313" key="10">
    <source>
        <dbReference type="EMBL" id="MCA9387301.1"/>
    </source>
</evidence>
<dbReference type="InterPro" id="IPR015946">
    <property type="entry name" value="KH_dom-like_a/b"/>
</dbReference>
<evidence type="ECO:0000256" key="6">
    <source>
        <dbReference type="ARBA" id="ARBA00024998"/>
    </source>
</evidence>
<evidence type="ECO:0000256" key="7">
    <source>
        <dbReference type="ARBA" id="ARBA00035257"/>
    </source>
</evidence>
<dbReference type="SUPFAM" id="SSF54814">
    <property type="entry name" value="Prokaryotic type KH domain (KH-domain type II)"/>
    <property type="match status" value="1"/>
</dbReference>
<feature type="domain" description="KH type-2" evidence="9">
    <location>
        <begin position="42"/>
        <end position="110"/>
    </location>
</feature>
<evidence type="ECO:0000256" key="5">
    <source>
        <dbReference type="ARBA" id="ARBA00023274"/>
    </source>
</evidence>
<organism evidence="10 11">
    <name type="scientific">Candidatus Dojkabacteria bacterium</name>
    <dbReference type="NCBI Taxonomy" id="2099670"/>
    <lineage>
        <taxon>Bacteria</taxon>
        <taxon>Candidatus Dojkabacteria</taxon>
    </lineage>
</organism>
<dbReference type="AlphaFoldDB" id="A0A955LBS8"/>
<dbReference type="EMBL" id="JAGQLF010000082">
    <property type="protein sequence ID" value="MCA9387301.1"/>
    <property type="molecule type" value="Genomic_DNA"/>
</dbReference>
<dbReference type="InterPro" id="IPR057258">
    <property type="entry name" value="Ribosomal_uS3"/>
</dbReference>
<dbReference type="SUPFAM" id="SSF54821">
    <property type="entry name" value="Ribosomal protein S3 C-terminal domain"/>
    <property type="match status" value="1"/>
</dbReference>
<dbReference type="FunFam" id="3.30.300.20:FF:000001">
    <property type="entry name" value="30S ribosomal protein S3"/>
    <property type="match status" value="1"/>
</dbReference>
<comment type="similarity">
    <text evidence="1 8">Belongs to the universal ribosomal protein uS3 family.</text>
</comment>
<evidence type="ECO:0000256" key="1">
    <source>
        <dbReference type="ARBA" id="ARBA00010761"/>
    </source>
</evidence>
<keyword evidence="4 8" id="KW-0689">Ribosomal protein</keyword>
<comment type="subunit">
    <text evidence="8">Part of the 30S ribosomal subunit. Forms a tight complex with proteins S10 and S14.</text>
</comment>
<dbReference type="Pfam" id="PF07650">
    <property type="entry name" value="KH_2"/>
    <property type="match status" value="1"/>
</dbReference>
<dbReference type="GO" id="GO:0003729">
    <property type="term" value="F:mRNA binding"/>
    <property type="evidence" value="ECO:0007669"/>
    <property type="project" value="UniProtKB-UniRule"/>
</dbReference>
<reference evidence="10" key="1">
    <citation type="submission" date="2020-04" db="EMBL/GenBank/DDBJ databases">
        <authorList>
            <person name="Zhang T."/>
        </authorList>
    </citation>
    <scope>NUCLEOTIDE SEQUENCE</scope>
    <source>
        <strain evidence="10">HKST-UBA09</strain>
    </source>
</reference>
<keyword evidence="2 8" id="KW-0699">rRNA-binding</keyword>
<dbReference type="InterPro" id="IPR036419">
    <property type="entry name" value="Ribosomal_S3_C_sf"/>
</dbReference>
<dbReference type="GO" id="GO:0003735">
    <property type="term" value="F:structural constituent of ribosome"/>
    <property type="evidence" value="ECO:0007669"/>
    <property type="project" value="InterPro"/>
</dbReference>
<dbReference type="InterPro" id="IPR005704">
    <property type="entry name" value="Ribosomal_uS3_bac-typ"/>
</dbReference>
<keyword evidence="3 8" id="KW-0694">RNA-binding</keyword>